<evidence type="ECO:0000313" key="2">
    <source>
        <dbReference type="EMBL" id="MCC8362672.1"/>
    </source>
</evidence>
<comment type="caution">
    <text evidence="2">The sequence shown here is derived from an EMBL/GenBank/DDBJ whole genome shotgun (WGS) entry which is preliminary data.</text>
</comment>
<keyword evidence="3" id="KW-1185">Reference proteome</keyword>
<protein>
    <submittedName>
        <fullName evidence="2">GNAT family N-acetyltransferase</fullName>
    </submittedName>
</protein>
<dbReference type="Gene3D" id="3.40.630.30">
    <property type="match status" value="1"/>
</dbReference>
<dbReference type="SUPFAM" id="SSF55729">
    <property type="entry name" value="Acyl-CoA N-acyltransferases (Nat)"/>
    <property type="match status" value="1"/>
</dbReference>
<dbReference type="InterPro" id="IPR016181">
    <property type="entry name" value="Acyl_CoA_acyltransferase"/>
</dbReference>
<name>A0ABS8JGI9_9GAMM</name>
<proteinExistence type="predicted"/>
<feature type="domain" description="N-acetyltransferase" evidence="1">
    <location>
        <begin position="4"/>
        <end position="191"/>
    </location>
</feature>
<dbReference type="EMBL" id="JAJGAK010000001">
    <property type="protein sequence ID" value="MCC8362672.1"/>
    <property type="molecule type" value="Genomic_DNA"/>
</dbReference>
<dbReference type="RefSeq" id="WP_230526255.1">
    <property type="nucleotide sequence ID" value="NZ_JAJGAK010000001.1"/>
</dbReference>
<accession>A0ABS8JGI9</accession>
<sequence>MSEVRIETVPGPAIGERIADVARLRIAVFRDWPYLYDGDETYEAHYLRTYTRAADSAFVLACDGERVIGASTGIPLDAEAPEFQAPFVARGIDPSRVFYCGESVLLPAYRGRGIGHAFFDAREAHARALGRFDWIAFAAVDRDDADPRRPPDHRGNEAFWTKRGYARRPDMAMRMAWKEIGEHAASEKPLTFWLRSLEDIG</sequence>
<dbReference type="Pfam" id="PF00583">
    <property type="entry name" value="Acetyltransf_1"/>
    <property type="match status" value="1"/>
</dbReference>
<reference evidence="2" key="1">
    <citation type="submission" date="2021-10" db="EMBL/GenBank/DDBJ databases">
        <authorList>
            <person name="Lyu M."/>
            <person name="Wang X."/>
            <person name="Meng X."/>
            <person name="Xu K."/>
        </authorList>
    </citation>
    <scope>NUCLEOTIDE SEQUENCE</scope>
    <source>
        <strain evidence="2">A6</strain>
    </source>
</reference>
<dbReference type="Proteomes" id="UP001165293">
    <property type="component" value="Unassembled WGS sequence"/>
</dbReference>
<dbReference type="CDD" id="cd04301">
    <property type="entry name" value="NAT_SF"/>
    <property type="match status" value="1"/>
</dbReference>
<dbReference type="InterPro" id="IPR000182">
    <property type="entry name" value="GNAT_dom"/>
</dbReference>
<evidence type="ECO:0000259" key="1">
    <source>
        <dbReference type="PROSITE" id="PS51186"/>
    </source>
</evidence>
<dbReference type="PROSITE" id="PS51186">
    <property type="entry name" value="GNAT"/>
    <property type="match status" value="1"/>
</dbReference>
<gene>
    <name evidence="2" type="ORF">LK996_06240</name>
</gene>
<evidence type="ECO:0000313" key="3">
    <source>
        <dbReference type="Proteomes" id="UP001165293"/>
    </source>
</evidence>
<organism evidence="2 3">
    <name type="scientific">Noviluteimonas lactosilytica</name>
    <dbReference type="NCBI Taxonomy" id="2888523"/>
    <lineage>
        <taxon>Bacteria</taxon>
        <taxon>Pseudomonadati</taxon>
        <taxon>Pseudomonadota</taxon>
        <taxon>Gammaproteobacteria</taxon>
        <taxon>Lysobacterales</taxon>
        <taxon>Lysobacteraceae</taxon>
        <taxon>Noviluteimonas</taxon>
    </lineage>
</organism>